<feature type="region of interest" description="Disordered" evidence="1">
    <location>
        <begin position="1"/>
        <end position="73"/>
    </location>
</feature>
<keyword evidence="3" id="KW-1185">Reference proteome</keyword>
<feature type="compositionally biased region" description="Basic and acidic residues" evidence="1">
    <location>
        <begin position="1"/>
        <end position="13"/>
    </location>
</feature>
<evidence type="ECO:0000313" key="2">
    <source>
        <dbReference type="EMBL" id="OBU13314.1"/>
    </source>
</evidence>
<proteinExistence type="predicted"/>
<gene>
    <name evidence="2" type="ORF">AYY18_00765</name>
</gene>
<dbReference type="Proteomes" id="UP000092377">
    <property type="component" value="Unassembled WGS sequence"/>
</dbReference>
<reference evidence="3" key="1">
    <citation type="submission" date="2016-06" db="EMBL/GenBank/DDBJ databases">
        <authorList>
            <person name="Butler K."/>
        </authorList>
    </citation>
    <scope>NUCLEOTIDE SEQUENCE [LARGE SCALE GENOMIC DNA]</scope>
    <source>
        <strain evidence="3">GCSL-Mp20</strain>
    </source>
</reference>
<dbReference type="EMBL" id="LZEY01000001">
    <property type="protein sequence ID" value="OBU13314.1"/>
    <property type="molecule type" value="Genomic_DNA"/>
</dbReference>
<dbReference type="OrthoDB" id="6507302at2"/>
<name>A0A1B8HTW7_9GAMM</name>
<comment type="caution">
    <text evidence="2">The sequence shown here is derived from an EMBL/GenBank/DDBJ whole genome shotgun (WGS) entry which is preliminary data.</text>
</comment>
<organism evidence="2 3">
    <name type="scientific">Morganella psychrotolerans</name>
    <dbReference type="NCBI Taxonomy" id="368603"/>
    <lineage>
        <taxon>Bacteria</taxon>
        <taxon>Pseudomonadati</taxon>
        <taxon>Pseudomonadota</taxon>
        <taxon>Gammaproteobacteria</taxon>
        <taxon>Enterobacterales</taxon>
        <taxon>Morganellaceae</taxon>
        <taxon>Morganella</taxon>
    </lineage>
</organism>
<evidence type="ECO:0000313" key="3">
    <source>
        <dbReference type="Proteomes" id="UP000092377"/>
    </source>
</evidence>
<sequence>MANKNKLPEKKPEGGGLPPELMVPGQEIPAQEPDNGPDGDGQGEQTTAEQGADPESGDGEKAPESDQDQDSAGIYVVVKGRCVQHDGVMYHENQQIAPDEDDVARLLSLGVIMTLEAVQAKLAKANPPGTVTINGR</sequence>
<protein>
    <submittedName>
        <fullName evidence="2">Uncharacterized protein</fullName>
    </submittedName>
</protein>
<accession>A0A1B8HTW7</accession>
<dbReference type="AlphaFoldDB" id="A0A1B8HTW7"/>
<dbReference type="RefSeq" id="WP_067398187.1">
    <property type="nucleotide sequence ID" value="NZ_LZEY01000001.1"/>
</dbReference>
<evidence type="ECO:0000256" key="1">
    <source>
        <dbReference type="SAM" id="MobiDB-lite"/>
    </source>
</evidence>